<dbReference type="Pfam" id="PF17146">
    <property type="entry name" value="PIN_6"/>
    <property type="match status" value="1"/>
</dbReference>
<protein>
    <submittedName>
        <fullName evidence="6">Uncharacterized protein</fullName>
    </submittedName>
</protein>
<name>L2GLY2_VITCO</name>
<evidence type="ECO:0000259" key="5">
    <source>
        <dbReference type="Pfam" id="PF17146"/>
    </source>
</evidence>
<evidence type="ECO:0000313" key="6">
    <source>
        <dbReference type="EMBL" id="ELA41856.1"/>
    </source>
</evidence>
<dbReference type="InterPro" id="IPR039907">
    <property type="entry name" value="NOB1"/>
</dbReference>
<evidence type="ECO:0000256" key="1">
    <source>
        <dbReference type="ARBA" id="ARBA00022722"/>
    </source>
</evidence>
<proteinExistence type="predicted"/>
<dbReference type="GO" id="GO:0004521">
    <property type="term" value="F:RNA endonuclease activity"/>
    <property type="evidence" value="ECO:0007669"/>
    <property type="project" value="TreeGrafter"/>
</dbReference>
<dbReference type="InParanoid" id="L2GLY2"/>
<dbReference type="InterPro" id="IPR033411">
    <property type="entry name" value="Ribonuclease_PIN"/>
</dbReference>
<dbReference type="GO" id="GO:0016787">
    <property type="term" value="F:hydrolase activity"/>
    <property type="evidence" value="ECO:0007669"/>
    <property type="project" value="UniProtKB-KW"/>
</dbReference>
<gene>
    <name evidence="6" type="ORF">VICG_01040</name>
</gene>
<dbReference type="OrthoDB" id="446759at2759"/>
<keyword evidence="1" id="KW-0540">Nuclease</keyword>
<keyword evidence="7" id="KW-1185">Reference proteome</keyword>
<dbReference type="EMBL" id="JH370137">
    <property type="protein sequence ID" value="ELA41856.1"/>
    <property type="molecule type" value="Genomic_DNA"/>
</dbReference>
<dbReference type="PANTHER" id="PTHR12814">
    <property type="entry name" value="RNA-BINDING PROTEIN NOB1"/>
    <property type="match status" value="1"/>
</dbReference>
<dbReference type="Gene3D" id="6.20.210.10">
    <property type="entry name" value="Nin one binding (NOB1), Zn-ribbon-like"/>
    <property type="match status" value="1"/>
</dbReference>
<dbReference type="GO" id="GO:0030490">
    <property type="term" value="P:maturation of SSU-rRNA"/>
    <property type="evidence" value="ECO:0007669"/>
    <property type="project" value="TreeGrafter"/>
</dbReference>
<keyword evidence="3" id="KW-0378">Hydrolase</keyword>
<dbReference type="GeneID" id="19881751"/>
<dbReference type="Proteomes" id="UP000011082">
    <property type="component" value="Unassembled WGS sequence"/>
</dbReference>
<dbReference type="InterPro" id="IPR014881">
    <property type="entry name" value="NOB1_Zn-bd"/>
</dbReference>
<dbReference type="OMA" id="LDFCKKC"/>
<evidence type="ECO:0000256" key="2">
    <source>
        <dbReference type="ARBA" id="ARBA00022723"/>
    </source>
</evidence>
<keyword evidence="2" id="KW-0479">Metal-binding</keyword>
<feature type="domain" description="Ribonuclease PIN" evidence="5">
    <location>
        <begin position="4"/>
        <end position="87"/>
    </location>
</feature>
<dbReference type="AlphaFoldDB" id="L2GLY2"/>
<dbReference type="VEuPathDB" id="MicrosporidiaDB:VICG_01040"/>
<dbReference type="GO" id="GO:0046872">
    <property type="term" value="F:metal ion binding"/>
    <property type="evidence" value="ECO:0007669"/>
    <property type="project" value="UniProtKB-KW"/>
</dbReference>
<feature type="domain" description="Nin one binding (NOB1) Zn-ribbon-like" evidence="4">
    <location>
        <begin position="136"/>
        <end position="184"/>
    </location>
</feature>
<reference evidence="7" key="1">
    <citation type="submission" date="2011-05" db="EMBL/GenBank/DDBJ databases">
        <title>The genome sequence of Vittaforma corneae strain ATCC 50505.</title>
        <authorList>
            <consortium name="The Broad Institute Genome Sequencing Platform"/>
            <person name="Cuomo C."/>
            <person name="Didier E."/>
            <person name="Bowers L."/>
            <person name="Young S.K."/>
            <person name="Zeng Q."/>
            <person name="Gargeya S."/>
            <person name="Fitzgerald M."/>
            <person name="Haas B."/>
            <person name="Abouelleil A."/>
            <person name="Alvarado L."/>
            <person name="Arachchi H.M."/>
            <person name="Berlin A."/>
            <person name="Chapman S.B."/>
            <person name="Gearin G."/>
            <person name="Goldberg J."/>
            <person name="Griggs A."/>
            <person name="Gujja S."/>
            <person name="Hansen M."/>
            <person name="Heiman D."/>
            <person name="Howarth C."/>
            <person name="Larimer J."/>
            <person name="Lui A."/>
            <person name="MacDonald P.J.P."/>
            <person name="McCowen C."/>
            <person name="Montmayeur A."/>
            <person name="Murphy C."/>
            <person name="Neiman D."/>
            <person name="Pearson M."/>
            <person name="Priest M."/>
            <person name="Roberts A."/>
            <person name="Saif S."/>
            <person name="Shea T."/>
            <person name="Sisk P."/>
            <person name="Stolte C."/>
            <person name="Sykes S."/>
            <person name="Wortman J."/>
            <person name="Nusbaum C."/>
            <person name="Birren B."/>
        </authorList>
    </citation>
    <scope>NUCLEOTIDE SEQUENCE [LARGE SCALE GENOMIC DNA]</scope>
    <source>
        <strain evidence="7">ATCC 50505</strain>
    </source>
</reference>
<dbReference type="RefSeq" id="XP_007604486.1">
    <property type="nucleotide sequence ID" value="XM_007604424.1"/>
</dbReference>
<evidence type="ECO:0000256" key="3">
    <source>
        <dbReference type="ARBA" id="ARBA00022801"/>
    </source>
</evidence>
<organism evidence="6 7">
    <name type="scientific">Vittaforma corneae (strain ATCC 50505)</name>
    <name type="common">Microsporidian parasite</name>
    <name type="synonym">Nosema corneum</name>
    <dbReference type="NCBI Taxonomy" id="993615"/>
    <lineage>
        <taxon>Eukaryota</taxon>
        <taxon>Fungi</taxon>
        <taxon>Fungi incertae sedis</taxon>
        <taxon>Microsporidia</taxon>
        <taxon>Nosematidae</taxon>
        <taxon>Vittaforma</taxon>
    </lineage>
</organism>
<dbReference type="InterPro" id="IPR036283">
    <property type="entry name" value="NOB1_Zf-like_sf"/>
</dbReference>
<dbReference type="HOGENOM" id="CLU_106416_0_0_1"/>
<accession>L2GLY2</accession>
<evidence type="ECO:0000313" key="7">
    <source>
        <dbReference type="Proteomes" id="UP000011082"/>
    </source>
</evidence>
<dbReference type="Pfam" id="PF08772">
    <property type="entry name" value="Zn_ribbon_NOB1"/>
    <property type="match status" value="1"/>
</dbReference>
<evidence type="ECO:0000259" key="4">
    <source>
        <dbReference type="Pfam" id="PF08772"/>
    </source>
</evidence>
<dbReference type="SUPFAM" id="SSF144206">
    <property type="entry name" value="NOB1 zinc finger-like"/>
    <property type="match status" value="1"/>
</dbReference>
<dbReference type="Gene3D" id="3.40.50.1010">
    <property type="entry name" value="5'-nuclease"/>
    <property type="match status" value="1"/>
</dbReference>
<dbReference type="GO" id="GO:0030688">
    <property type="term" value="C:preribosome, small subunit precursor"/>
    <property type="evidence" value="ECO:0007669"/>
    <property type="project" value="TreeGrafter"/>
</dbReference>
<dbReference type="STRING" id="993615.L2GLY2"/>
<dbReference type="PANTHER" id="PTHR12814:SF2">
    <property type="entry name" value="RNA-BINDING PROTEIN NOB1"/>
    <property type="match status" value="1"/>
</dbReference>
<sequence length="227" mass="26082">MIAVLDANNIIQREIPTQGSDKIYTTHSVIEEIKDKGSREYLESHLFRMSVRNPQDEYVQQVNRVVKALLLYLSNTDVDVVALTLELTEELNEEWIGLDNISSDKAVKCLSKDNGVQNALNKLGLLNDAMYLEKKLKLRCYACSEMYDSHVDFCKICGYNTITRVTVVDTEDGEKVLLKKNYMPRQKVLKGPGGVEILSADQKEYLKLIKQREKALKFQSKFDFYEQ</sequence>